<evidence type="ECO:0000313" key="1">
    <source>
        <dbReference type="EMBL" id="CAG8622819.1"/>
    </source>
</evidence>
<name>A0A9N9D569_9GLOM</name>
<gene>
    <name evidence="1" type="ORF">PBRASI_LOCUS8807</name>
</gene>
<dbReference type="OrthoDB" id="2320867at2759"/>
<accession>A0A9N9D569</accession>
<sequence>MKGPIRKRDVREHLRLKWKQLEHAMDIRNNQDSRIPVPIRSTRRERTHLIASARDNFRSLNRLVGFRHVVDPECITDADGRTLVHLEFLNNPTAITQATKAVNYTP</sequence>
<proteinExistence type="predicted"/>
<evidence type="ECO:0000313" key="2">
    <source>
        <dbReference type="Proteomes" id="UP000789739"/>
    </source>
</evidence>
<organism evidence="1 2">
    <name type="scientific">Paraglomus brasilianum</name>
    <dbReference type="NCBI Taxonomy" id="144538"/>
    <lineage>
        <taxon>Eukaryota</taxon>
        <taxon>Fungi</taxon>
        <taxon>Fungi incertae sedis</taxon>
        <taxon>Mucoromycota</taxon>
        <taxon>Glomeromycotina</taxon>
        <taxon>Glomeromycetes</taxon>
        <taxon>Paraglomerales</taxon>
        <taxon>Paraglomeraceae</taxon>
        <taxon>Paraglomus</taxon>
    </lineage>
</organism>
<dbReference type="Proteomes" id="UP000789739">
    <property type="component" value="Unassembled WGS sequence"/>
</dbReference>
<comment type="caution">
    <text evidence="1">The sequence shown here is derived from an EMBL/GenBank/DDBJ whole genome shotgun (WGS) entry which is preliminary data.</text>
</comment>
<protein>
    <submittedName>
        <fullName evidence="1">10891_t:CDS:1</fullName>
    </submittedName>
</protein>
<dbReference type="AlphaFoldDB" id="A0A9N9D569"/>
<reference evidence="1" key="1">
    <citation type="submission" date="2021-06" db="EMBL/GenBank/DDBJ databases">
        <authorList>
            <person name="Kallberg Y."/>
            <person name="Tangrot J."/>
            <person name="Rosling A."/>
        </authorList>
    </citation>
    <scope>NUCLEOTIDE SEQUENCE</scope>
    <source>
        <strain evidence="1">BR232B</strain>
    </source>
</reference>
<keyword evidence="2" id="KW-1185">Reference proteome</keyword>
<dbReference type="EMBL" id="CAJVPI010001675">
    <property type="protein sequence ID" value="CAG8622819.1"/>
    <property type="molecule type" value="Genomic_DNA"/>
</dbReference>